<evidence type="ECO:0000256" key="1">
    <source>
        <dbReference type="SAM" id="MobiDB-lite"/>
    </source>
</evidence>
<dbReference type="EMBL" id="KZ851847">
    <property type="protein sequence ID" value="RDK45699.1"/>
    <property type="molecule type" value="Genomic_DNA"/>
</dbReference>
<accession>A0A370PU31</accession>
<evidence type="ECO:0000313" key="2">
    <source>
        <dbReference type="EMBL" id="RDK45699.1"/>
    </source>
</evidence>
<reference evidence="2 3" key="1">
    <citation type="submission" date="2018-07" db="EMBL/GenBank/DDBJ databases">
        <title>Section-level genome sequencing of Aspergillus section Nigri to investigate inter- and intra-species variation.</title>
        <authorList>
            <consortium name="DOE Joint Genome Institute"/>
            <person name="Vesth T.C."/>
            <person name="Nybo J.L."/>
            <person name="Theobald S."/>
            <person name="Frisvad J.C."/>
            <person name="Larsen T.O."/>
            <person name="Nielsen K.F."/>
            <person name="Hoof J.B."/>
            <person name="Brandl J."/>
            <person name="Salamov A."/>
            <person name="Riley R."/>
            <person name="Gladden J.M."/>
            <person name="Phatale P."/>
            <person name="Nielsen M.T."/>
            <person name="Lyhne E.K."/>
            <person name="Kogle M.E."/>
            <person name="Strasser K."/>
            <person name="McDonnell E."/>
            <person name="Barry K."/>
            <person name="Clum A."/>
            <person name="Chen C."/>
            <person name="Nolan M."/>
            <person name="Sandor L."/>
            <person name="Kuo A."/>
            <person name="Lipzen A."/>
            <person name="Hainaut M."/>
            <person name="Drula E."/>
            <person name="Tsang A."/>
            <person name="Magnuson J.K."/>
            <person name="Henrissat B."/>
            <person name="Wiebenga A."/>
            <person name="Simmons B.A."/>
            <person name="Makela M.R."/>
            <person name="De vries R.P."/>
            <person name="Grigoriev I.V."/>
            <person name="Mortensen U.H."/>
            <person name="Baker S.E."/>
            <person name="Andersen M.R."/>
        </authorList>
    </citation>
    <scope>NUCLEOTIDE SEQUENCE [LARGE SCALE GENOMIC DNA]</scope>
    <source>
        <strain evidence="2 3">ATCC 13157</strain>
    </source>
</reference>
<evidence type="ECO:0000313" key="3">
    <source>
        <dbReference type="Proteomes" id="UP000254937"/>
    </source>
</evidence>
<feature type="region of interest" description="Disordered" evidence="1">
    <location>
        <begin position="1"/>
        <end position="90"/>
    </location>
</feature>
<dbReference type="AlphaFoldDB" id="A0A370PU31"/>
<feature type="compositionally biased region" description="Basic and acidic residues" evidence="1">
    <location>
        <begin position="37"/>
        <end position="47"/>
    </location>
</feature>
<protein>
    <submittedName>
        <fullName evidence="2">Uncharacterized protein</fullName>
    </submittedName>
</protein>
<name>A0A370PU31_ASPPH</name>
<gene>
    <name evidence="2" type="ORF">M752DRAFT_121542</name>
</gene>
<sequence>MRWKTKGRFEKAKKGRRQTGKSNEAEEEWMNDFVRAGMERSKDEGDPTRTSQSGEKETMPDGLSSDEEGAEEEKKKNRGSCRSREERRKEVKKVNILSLSHFRSLLSFLSFSQTHPLFSSKYSVFLAGNQFNFSKR</sequence>
<organism evidence="2 3">
    <name type="scientific">Aspergillus phoenicis ATCC 13157</name>
    <dbReference type="NCBI Taxonomy" id="1353007"/>
    <lineage>
        <taxon>Eukaryota</taxon>
        <taxon>Fungi</taxon>
        <taxon>Dikarya</taxon>
        <taxon>Ascomycota</taxon>
        <taxon>Pezizomycotina</taxon>
        <taxon>Eurotiomycetes</taxon>
        <taxon>Eurotiomycetidae</taxon>
        <taxon>Eurotiales</taxon>
        <taxon>Aspergillaceae</taxon>
        <taxon>Aspergillus</taxon>
    </lineage>
</organism>
<proteinExistence type="predicted"/>
<dbReference type="Proteomes" id="UP000254937">
    <property type="component" value="Unassembled WGS sequence"/>
</dbReference>
<keyword evidence="3" id="KW-1185">Reference proteome</keyword>